<name>A0A3B0XJB5_9ZZZZ</name>
<dbReference type="AlphaFoldDB" id="A0A3B0XJB5"/>
<reference evidence="1" key="1">
    <citation type="submission" date="2018-06" db="EMBL/GenBank/DDBJ databases">
        <authorList>
            <person name="Zhirakovskaya E."/>
        </authorList>
    </citation>
    <scope>NUCLEOTIDE SEQUENCE</scope>
</reference>
<evidence type="ECO:0000313" key="1">
    <source>
        <dbReference type="EMBL" id="VAW63422.1"/>
    </source>
</evidence>
<sequence>YPLILQNLAGDYYDYTKSNFTDTTRQRILLAGSRQEPR</sequence>
<dbReference type="EMBL" id="UOFJ01000102">
    <property type="protein sequence ID" value="VAW63422.1"/>
    <property type="molecule type" value="Genomic_DNA"/>
</dbReference>
<organism evidence="1">
    <name type="scientific">hydrothermal vent metagenome</name>
    <dbReference type="NCBI Taxonomy" id="652676"/>
    <lineage>
        <taxon>unclassified sequences</taxon>
        <taxon>metagenomes</taxon>
        <taxon>ecological metagenomes</taxon>
    </lineage>
</organism>
<protein>
    <submittedName>
        <fullName evidence="1">Uncharacterized protein</fullName>
    </submittedName>
</protein>
<gene>
    <name evidence="1" type="ORF">MNBD_GAMMA10-2180</name>
</gene>
<accession>A0A3B0XJB5</accession>
<proteinExistence type="predicted"/>
<feature type="non-terminal residue" evidence="1">
    <location>
        <position position="1"/>
    </location>
</feature>